<comment type="caution">
    <text evidence="3">The sequence shown here is derived from an EMBL/GenBank/DDBJ whole genome shotgun (WGS) entry which is preliminary data.</text>
</comment>
<evidence type="ECO:0000313" key="4">
    <source>
        <dbReference type="Proteomes" id="UP001597389"/>
    </source>
</evidence>
<dbReference type="InterPro" id="IPR013424">
    <property type="entry name" value="Ice-binding_C"/>
</dbReference>
<dbReference type="EMBL" id="JBHUJB010000040">
    <property type="protein sequence ID" value="MFD2159251.1"/>
    <property type="molecule type" value="Genomic_DNA"/>
</dbReference>
<keyword evidence="1" id="KW-0732">Signal</keyword>
<gene>
    <name evidence="3" type="ORF">ACFSW8_10110</name>
</gene>
<keyword evidence="4" id="KW-1185">Reference proteome</keyword>
<feature type="chain" id="PRO_5046047621" evidence="1">
    <location>
        <begin position="21"/>
        <end position="226"/>
    </location>
</feature>
<reference evidence="4" key="1">
    <citation type="journal article" date="2019" name="Int. J. Syst. Evol. Microbiol.">
        <title>The Global Catalogue of Microorganisms (GCM) 10K type strain sequencing project: providing services to taxonomists for standard genome sequencing and annotation.</title>
        <authorList>
            <consortium name="The Broad Institute Genomics Platform"/>
            <consortium name="The Broad Institute Genome Sequencing Center for Infectious Disease"/>
            <person name="Wu L."/>
            <person name="Ma J."/>
        </authorList>
    </citation>
    <scope>NUCLEOTIDE SEQUENCE [LARGE SCALE GENOMIC DNA]</scope>
    <source>
        <strain evidence="4">CCUG 57942</strain>
    </source>
</reference>
<dbReference type="RefSeq" id="WP_377088500.1">
    <property type="nucleotide sequence ID" value="NZ_JBHSJL010000014.1"/>
</dbReference>
<dbReference type="Proteomes" id="UP001597389">
    <property type="component" value="Unassembled WGS sequence"/>
</dbReference>
<dbReference type="Pfam" id="PF07589">
    <property type="entry name" value="PEP-CTERM"/>
    <property type="match status" value="1"/>
</dbReference>
<feature type="signal peptide" evidence="1">
    <location>
        <begin position="1"/>
        <end position="20"/>
    </location>
</feature>
<organism evidence="3 4">
    <name type="scientific">Rubritalea tangerina</name>
    <dbReference type="NCBI Taxonomy" id="430798"/>
    <lineage>
        <taxon>Bacteria</taxon>
        <taxon>Pseudomonadati</taxon>
        <taxon>Verrucomicrobiota</taxon>
        <taxon>Verrucomicrobiia</taxon>
        <taxon>Verrucomicrobiales</taxon>
        <taxon>Rubritaleaceae</taxon>
        <taxon>Rubritalea</taxon>
    </lineage>
</organism>
<sequence>MKMKLLGLALLGATATASQAALITGTNFDSRTLSGNEMQDLVWTTDDPNGAQVTTDTTIVTNAANFLNSGGGGSATQFTPNQNLHSGAGFWTATFDITVAAGFVADLTDISFVYDTLNSSGGFQNGGQIREVLFDITINGNAYGSQQGGDTDGVLRNTPATFTENLQLAAGTHTIVITADGSGLGVFGSIDDLAINGSVNTASIPEPSISALLGLGGMALIIRRRK</sequence>
<evidence type="ECO:0000259" key="2">
    <source>
        <dbReference type="Pfam" id="PF07589"/>
    </source>
</evidence>
<name>A0ABW4ZBB7_9BACT</name>
<evidence type="ECO:0000256" key="1">
    <source>
        <dbReference type="SAM" id="SignalP"/>
    </source>
</evidence>
<accession>A0ABW4ZBB7</accession>
<dbReference type="NCBIfam" id="TIGR02595">
    <property type="entry name" value="PEP_CTERM"/>
    <property type="match status" value="1"/>
</dbReference>
<proteinExistence type="predicted"/>
<feature type="domain" description="Ice-binding protein C-terminal" evidence="2">
    <location>
        <begin position="203"/>
        <end position="225"/>
    </location>
</feature>
<protein>
    <submittedName>
        <fullName evidence="3">PEP-CTERM sorting domain-containing protein</fullName>
    </submittedName>
</protein>
<evidence type="ECO:0000313" key="3">
    <source>
        <dbReference type="EMBL" id="MFD2159251.1"/>
    </source>
</evidence>